<evidence type="ECO:0000256" key="6">
    <source>
        <dbReference type="ARBA" id="ARBA00023242"/>
    </source>
</evidence>
<evidence type="ECO:0000256" key="1">
    <source>
        <dbReference type="ARBA" id="ARBA00004123"/>
    </source>
</evidence>
<gene>
    <name evidence="10" type="ORF">KFL_001040100</name>
</gene>
<dbReference type="PROSITE" id="PS51152">
    <property type="entry name" value="NFYA_HAP2_2"/>
    <property type="match status" value="1"/>
</dbReference>
<keyword evidence="11" id="KW-1185">Reference proteome</keyword>
<dbReference type="Proteomes" id="UP000054558">
    <property type="component" value="Unassembled WGS sequence"/>
</dbReference>
<evidence type="ECO:0000313" key="11">
    <source>
        <dbReference type="Proteomes" id="UP000054558"/>
    </source>
</evidence>
<keyword evidence="2 8" id="KW-0805">Transcription regulation</keyword>
<reference evidence="10 11" key="1">
    <citation type="journal article" date="2014" name="Nat. Commun.">
        <title>Klebsormidium flaccidum genome reveals primary factors for plant terrestrial adaptation.</title>
        <authorList>
            <person name="Hori K."/>
            <person name="Maruyama F."/>
            <person name="Fujisawa T."/>
            <person name="Togashi T."/>
            <person name="Yamamoto N."/>
            <person name="Seo M."/>
            <person name="Sato S."/>
            <person name="Yamada T."/>
            <person name="Mori H."/>
            <person name="Tajima N."/>
            <person name="Moriyama T."/>
            <person name="Ikeuchi M."/>
            <person name="Watanabe M."/>
            <person name="Wada H."/>
            <person name="Kobayashi K."/>
            <person name="Saito M."/>
            <person name="Masuda T."/>
            <person name="Sasaki-Sekimoto Y."/>
            <person name="Mashiguchi K."/>
            <person name="Awai K."/>
            <person name="Shimojima M."/>
            <person name="Masuda S."/>
            <person name="Iwai M."/>
            <person name="Nobusawa T."/>
            <person name="Narise T."/>
            <person name="Kondo S."/>
            <person name="Saito H."/>
            <person name="Sato R."/>
            <person name="Murakawa M."/>
            <person name="Ihara Y."/>
            <person name="Oshima-Yamada Y."/>
            <person name="Ohtaka K."/>
            <person name="Satoh M."/>
            <person name="Sonobe K."/>
            <person name="Ishii M."/>
            <person name="Ohtani R."/>
            <person name="Kanamori-Sato M."/>
            <person name="Honoki R."/>
            <person name="Miyazaki D."/>
            <person name="Mochizuki H."/>
            <person name="Umetsu J."/>
            <person name="Higashi K."/>
            <person name="Shibata D."/>
            <person name="Kamiya Y."/>
            <person name="Sato N."/>
            <person name="Nakamura Y."/>
            <person name="Tabata S."/>
            <person name="Ida S."/>
            <person name="Kurokawa K."/>
            <person name="Ohta H."/>
        </authorList>
    </citation>
    <scope>NUCLEOTIDE SEQUENCE [LARGE SCALE GENOMIC DNA]</scope>
    <source>
        <strain evidence="10 11">NIES-2285</strain>
    </source>
</reference>
<feature type="compositionally biased region" description="Polar residues" evidence="9">
    <location>
        <begin position="1"/>
        <end position="17"/>
    </location>
</feature>
<feature type="region of interest" description="Disordered" evidence="9">
    <location>
        <begin position="1"/>
        <end position="37"/>
    </location>
</feature>
<dbReference type="EMBL" id="DF237053">
    <property type="protein sequence ID" value="GAQ82207.1"/>
    <property type="molecule type" value="Genomic_DNA"/>
</dbReference>
<sequence length="298" mass="32519">MSQPSFNPLVSPQSHTPISRPGGHGNNTHAPGVVGEGSLAGVSAPVYMAHPAYEGQAVEEHHPVQPPVPTAAVPHMEHYPGYPHVDMGRVPYHTPYDPYYSATMMGYGHQPMAPHPLLAAQTARMPLPMSELLPEEEPVYVNAKQYHGILRRRQIRAKLEQENRLVKARKQPYLHESRHQHALRRARGCGGRFLNTKPEKKDEEQGGAAQEGANSSGATTEAPQNQETGAASQQNPNNLPEAPSNLQHEEQPALVYSNAVVVPQYMHANGQAGYPMAAYHPHYGPGSEQLPQPGLTSQ</sequence>
<dbReference type="SMART" id="SM00521">
    <property type="entry name" value="CBF"/>
    <property type="match status" value="1"/>
</dbReference>
<evidence type="ECO:0000256" key="7">
    <source>
        <dbReference type="ARBA" id="ARBA00025911"/>
    </source>
</evidence>
<evidence type="ECO:0000256" key="2">
    <source>
        <dbReference type="ARBA" id="ARBA00023015"/>
    </source>
</evidence>
<evidence type="ECO:0000256" key="5">
    <source>
        <dbReference type="ARBA" id="ARBA00023163"/>
    </source>
</evidence>
<dbReference type="GO" id="GO:0016602">
    <property type="term" value="C:CCAAT-binding factor complex"/>
    <property type="evidence" value="ECO:0007669"/>
    <property type="project" value="InterPro"/>
</dbReference>
<comment type="function">
    <text evidence="8">Component of the sequence-specific heterotrimeric transcription factor (NF-Y) which specifically recognizes a 5'-CCAAT-3' box motif found in the promoters of its target genes.</text>
</comment>
<evidence type="ECO:0000256" key="4">
    <source>
        <dbReference type="ARBA" id="ARBA00023159"/>
    </source>
</evidence>
<feature type="compositionally biased region" description="Polar residues" evidence="9">
    <location>
        <begin position="212"/>
        <end position="238"/>
    </location>
</feature>
<evidence type="ECO:0000256" key="8">
    <source>
        <dbReference type="RuleBase" id="RU367155"/>
    </source>
</evidence>
<comment type="subunit">
    <text evidence="7">Heterotrimeric transcription factor composed of three components, NF-YA, NF-YB and NF-YC. NF-YB and NF-YC must interact and dimerize for NF-YA association and DNA binding.</text>
</comment>
<proteinExistence type="inferred from homology"/>
<name>A0A1Y1I0A2_KLENI</name>
<dbReference type="PANTHER" id="PTHR12632">
    <property type="entry name" value="TRANSCRIPTION FACTOR NF-Y ALPHA-RELATED"/>
    <property type="match status" value="1"/>
</dbReference>
<dbReference type="Pfam" id="PF02045">
    <property type="entry name" value="CBFB_NFYA"/>
    <property type="match status" value="1"/>
</dbReference>
<dbReference type="InterPro" id="IPR001289">
    <property type="entry name" value="NFYA"/>
</dbReference>
<organism evidence="10 11">
    <name type="scientific">Klebsormidium nitens</name>
    <name type="common">Green alga</name>
    <name type="synonym">Ulothrix nitens</name>
    <dbReference type="NCBI Taxonomy" id="105231"/>
    <lineage>
        <taxon>Eukaryota</taxon>
        <taxon>Viridiplantae</taxon>
        <taxon>Streptophyta</taxon>
        <taxon>Klebsormidiophyceae</taxon>
        <taxon>Klebsormidiales</taxon>
        <taxon>Klebsormidiaceae</taxon>
        <taxon>Klebsormidium</taxon>
    </lineage>
</organism>
<feature type="region of interest" description="Disordered" evidence="9">
    <location>
        <begin position="170"/>
        <end position="247"/>
    </location>
</feature>
<dbReference type="AlphaFoldDB" id="A0A1Y1I0A2"/>
<keyword evidence="6 8" id="KW-0539">Nucleus</keyword>
<dbReference type="InterPro" id="IPR018362">
    <property type="entry name" value="CCAAT-binding_factor_CS"/>
</dbReference>
<dbReference type="OrthoDB" id="1097733at2759"/>
<evidence type="ECO:0000313" key="10">
    <source>
        <dbReference type="EMBL" id="GAQ82207.1"/>
    </source>
</evidence>
<dbReference type="GO" id="GO:0006357">
    <property type="term" value="P:regulation of transcription by RNA polymerase II"/>
    <property type="evidence" value="ECO:0000318"/>
    <property type="project" value="GO_Central"/>
</dbReference>
<dbReference type="GO" id="GO:0003677">
    <property type="term" value="F:DNA binding"/>
    <property type="evidence" value="ECO:0007669"/>
    <property type="project" value="UniProtKB-KW"/>
</dbReference>
<dbReference type="GO" id="GO:0000981">
    <property type="term" value="F:DNA-binding transcription factor activity, RNA polymerase II-specific"/>
    <property type="evidence" value="ECO:0000318"/>
    <property type="project" value="GO_Central"/>
</dbReference>
<feature type="region of interest" description="Disordered" evidence="9">
    <location>
        <begin position="274"/>
        <end position="298"/>
    </location>
</feature>
<keyword evidence="5 8" id="KW-0804">Transcription</keyword>
<dbReference type="PROSITE" id="PS00686">
    <property type="entry name" value="NFYA_HAP2_1"/>
    <property type="match status" value="1"/>
</dbReference>
<keyword evidence="4" id="KW-0010">Activator</keyword>
<dbReference type="STRING" id="105231.A0A1Y1I0A2"/>
<evidence type="ECO:0000256" key="9">
    <source>
        <dbReference type="SAM" id="MobiDB-lite"/>
    </source>
</evidence>
<protein>
    <recommendedName>
        <fullName evidence="8">Nuclear transcription factor Y subunit</fullName>
    </recommendedName>
</protein>
<dbReference type="PRINTS" id="PR00616">
    <property type="entry name" value="CCAATSUBUNTB"/>
</dbReference>
<comment type="subcellular location">
    <subcellularLocation>
        <location evidence="1 8">Nucleus</location>
    </subcellularLocation>
</comment>
<dbReference type="Gene3D" id="6.10.250.2430">
    <property type="match status" value="1"/>
</dbReference>
<accession>A0A1Y1I0A2</accession>
<comment type="similarity">
    <text evidence="8">Belongs to the NFYA/HAP2 subunit family.</text>
</comment>
<evidence type="ECO:0000256" key="3">
    <source>
        <dbReference type="ARBA" id="ARBA00023125"/>
    </source>
</evidence>
<keyword evidence="3 8" id="KW-0238">DNA-binding</keyword>